<evidence type="ECO:0000256" key="10">
    <source>
        <dbReference type="ARBA" id="ARBA00022917"/>
    </source>
</evidence>
<comment type="similarity">
    <text evidence="2 12">Belongs to the class-I aminoacyl-tRNA synthetase family.</text>
</comment>
<dbReference type="NCBIfam" id="TIGR00435">
    <property type="entry name" value="cysS"/>
    <property type="match status" value="1"/>
</dbReference>
<comment type="subunit">
    <text evidence="3 12">Monomer.</text>
</comment>
<accession>A0ABS3TPK2</accession>
<dbReference type="HAMAP" id="MF_00041">
    <property type="entry name" value="Cys_tRNA_synth"/>
    <property type="match status" value="1"/>
</dbReference>
<evidence type="ECO:0000313" key="14">
    <source>
        <dbReference type="EMBL" id="MBO3275567.1"/>
    </source>
</evidence>
<feature type="short sequence motif" description="'HIGH' region" evidence="12">
    <location>
        <begin position="30"/>
        <end position="40"/>
    </location>
</feature>
<dbReference type="InterPro" id="IPR014729">
    <property type="entry name" value="Rossmann-like_a/b/a_fold"/>
</dbReference>
<dbReference type="InterPro" id="IPR009080">
    <property type="entry name" value="tRNAsynth_Ia_anticodon-bd"/>
</dbReference>
<keyword evidence="8 12" id="KW-0862">Zinc</keyword>
<keyword evidence="5 12" id="KW-0436">Ligase</keyword>
<dbReference type="EC" id="6.1.1.16" evidence="12"/>
<comment type="caution">
    <text evidence="14">The sequence shown here is derived from an EMBL/GenBank/DDBJ whole genome shotgun (WGS) entry which is preliminary data.</text>
</comment>
<dbReference type="PANTHER" id="PTHR10890:SF3">
    <property type="entry name" value="CYSTEINE--TRNA LIGASE, CYTOPLASMIC"/>
    <property type="match status" value="1"/>
</dbReference>
<feature type="domain" description="Cysteinyl-tRNA synthetase class Ia DALR" evidence="13">
    <location>
        <begin position="340"/>
        <end position="401"/>
    </location>
</feature>
<name>A0ABS3TPK2_9PSED</name>
<dbReference type="GO" id="GO:0004817">
    <property type="term" value="F:cysteine-tRNA ligase activity"/>
    <property type="evidence" value="ECO:0007669"/>
    <property type="project" value="UniProtKB-EC"/>
</dbReference>
<evidence type="ECO:0000256" key="2">
    <source>
        <dbReference type="ARBA" id="ARBA00005594"/>
    </source>
</evidence>
<evidence type="ECO:0000256" key="8">
    <source>
        <dbReference type="ARBA" id="ARBA00022833"/>
    </source>
</evidence>
<dbReference type="Gene3D" id="3.40.50.620">
    <property type="entry name" value="HUPs"/>
    <property type="match status" value="1"/>
</dbReference>
<dbReference type="PANTHER" id="PTHR10890">
    <property type="entry name" value="CYSTEINYL-TRNA SYNTHETASE"/>
    <property type="match status" value="1"/>
</dbReference>
<feature type="short sequence motif" description="'KMSKS' region" evidence="12">
    <location>
        <begin position="266"/>
        <end position="270"/>
    </location>
</feature>
<keyword evidence="9 12" id="KW-0067">ATP-binding</keyword>
<gene>
    <name evidence="12" type="primary">cysS</name>
    <name evidence="14" type="ORF">JFY56_10060</name>
</gene>
<comment type="catalytic activity">
    <reaction evidence="12">
        <text>tRNA(Cys) + L-cysteine + ATP = L-cysteinyl-tRNA(Cys) + AMP + diphosphate</text>
        <dbReference type="Rhea" id="RHEA:17773"/>
        <dbReference type="Rhea" id="RHEA-COMP:9661"/>
        <dbReference type="Rhea" id="RHEA-COMP:9679"/>
        <dbReference type="ChEBI" id="CHEBI:30616"/>
        <dbReference type="ChEBI" id="CHEBI:33019"/>
        <dbReference type="ChEBI" id="CHEBI:35235"/>
        <dbReference type="ChEBI" id="CHEBI:78442"/>
        <dbReference type="ChEBI" id="CHEBI:78517"/>
        <dbReference type="ChEBI" id="CHEBI:456215"/>
        <dbReference type="EC" id="6.1.1.16"/>
    </reaction>
</comment>
<keyword evidence="4 12" id="KW-0963">Cytoplasm</keyword>
<proteinExistence type="inferred from homology"/>
<evidence type="ECO:0000256" key="3">
    <source>
        <dbReference type="ARBA" id="ARBA00011245"/>
    </source>
</evidence>
<dbReference type="Pfam" id="PF23493">
    <property type="entry name" value="CysS_C"/>
    <property type="match status" value="1"/>
</dbReference>
<feature type="binding site" evidence="12">
    <location>
        <position position="28"/>
    </location>
    <ligand>
        <name>Zn(2+)</name>
        <dbReference type="ChEBI" id="CHEBI:29105"/>
    </ligand>
</feature>
<evidence type="ECO:0000256" key="6">
    <source>
        <dbReference type="ARBA" id="ARBA00022723"/>
    </source>
</evidence>
<dbReference type="InterPro" id="IPR032678">
    <property type="entry name" value="tRNA-synt_1_cat_dom"/>
</dbReference>
<dbReference type="RefSeq" id="WP_208313751.1">
    <property type="nucleotide sequence ID" value="NZ_JAELYA010000003.1"/>
</dbReference>
<dbReference type="PRINTS" id="PR00983">
    <property type="entry name" value="TRNASYNTHCYS"/>
</dbReference>
<evidence type="ECO:0000256" key="7">
    <source>
        <dbReference type="ARBA" id="ARBA00022741"/>
    </source>
</evidence>
<keyword evidence="7 12" id="KW-0547">Nucleotide-binding</keyword>
<feature type="binding site" evidence="12">
    <location>
        <position position="269"/>
    </location>
    <ligand>
        <name>ATP</name>
        <dbReference type="ChEBI" id="CHEBI:30616"/>
    </ligand>
</feature>
<keyword evidence="11 12" id="KW-0030">Aminoacyl-tRNA synthetase</keyword>
<reference evidence="14 15" key="1">
    <citation type="submission" date="2020-12" db="EMBL/GenBank/DDBJ databases">
        <title>Pseudomonas schmalbachii sp. nov. isolated from millipede gut.</title>
        <authorList>
            <person name="Shelomi M."/>
        </authorList>
    </citation>
    <scope>NUCLEOTIDE SEQUENCE [LARGE SCALE GENOMIC DNA]</scope>
    <source>
        <strain evidence="14 15">Milli4</strain>
    </source>
</reference>
<evidence type="ECO:0000313" key="15">
    <source>
        <dbReference type="Proteomes" id="UP000669060"/>
    </source>
</evidence>
<evidence type="ECO:0000256" key="11">
    <source>
        <dbReference type="ARBA" id="ARBA00023146"/>
    </source>
</evidence>
<dbReference type="Proteomes" id="UP000669060">
    <property type="component" value="Unassembled WGS sequence"/>
</dbReference>
<dbReference type="Pfam" id="PF09190">
    <property type="entry name" value="DALR_2"/>
    <property type="match status" value="1"/>
</dbReference>
<evidence type="ECO:0000256" key="12">
    <source>
        <dbReference type="HAMAP-Rule" id="MF_00041"/>
    </source>
</evidence>
<organism evidence="14 15">
    <name type="scientific">Pseudomonas schmalbachii</name>
    <dbReference type="NCBI Taxonomy" id="2816993"/>
    <lineage>
        <taxon>Bacteria</taxon>
        <taxon>Pseudomonadati</taxon>
        <taxon>Pseudomonadota</taxon>
        <taxon>Gammaproteobacteria</taxon>
        <taxon>Pseudomonadales</taxon>
        <taxon>Pseudomonadaceae</taxon>
        <taxon>Pseudomonas</taxon>
    </lineage>
</organism>
<dbReference type="SMART" id="SM00840">
    <property type="entry name" value="DALR_2"/>
    <property type="match status" value="1"/>
</dbReference>
<feature type="binding site" evidence="12">
    <location>
        <position position="209"/>
    </location>
    <ligand>
        <name>Zn(2+)</name>
        <dbReference type="ChEBI" id="CHEBI:29105"/>
    </ligand>
</feature>
<dbReference type="SUPFAM" id="SSF52374">
    <property type="entry name" value="Nucleotidylyl transferase"/>
    <property type="match status" value="1"/>
</dbReference>
<comment type="subcellular location">
    <subcellularLocation>
        <location evidence="1 12">Cytoplasm</location>
    </subcellularLocation>
</comment>
<keyword evidence="10 12" id="KW-0648">Protein biosynthesis</keyword>
<evidence type="ECO:0000256" key="5">
    <source>
        <dbReference type="ARBA" id="ARBA00022598"/>
    </source>
</evidence>
<protein>
    <recommendedName>
        <fullName evidence="12">Cysteine--tRNA ligase</fullName>
        <ecNumber evidence="12">6.1.1.16</ecNumber>
    </recommendedName>
    <alternativeName>
        <fullName evidence="12">Cysteinyl-tRNA synthetase</fullName>
        <shortName evidence="12">CysRS</shortName>
    </alternativeName>
</protein>
<dbReference type="InterPro" id="IPR015273">
    <property type="entry name" value="Cys-tRNA-synt_Ia_DALR"/>
</dbReference>
<dbReference type="CDD" id="cd00672">
    <property type="entry name" value="CysRS_core"/>
    <property type="match status" value="1"/>
</dbReference>
<dbReference type="Gene3D" id="1.20.120.1910">
    <property type="entry name" value="Cysteine-tRNA ligase, C-terminal anti-codon recognition domain"/>
    <property type="match status" value="1"/>
</dbReference>
<dbReference type="InterPro" id="IPR024909">
    <property type="entry name" value="Cys-tRNA/MSH_ligase"/>
</dbReference>
<dbReference type="SUPFAM" id="SSF47323">
    <property type="entry name" value="Anticodon-binding domain of a subclass of class I aminoacyl-tRNA synthetases"/>
    <property type="match status" value="1"/>
</dbReference>
<dbReference type="Pfam" id="PF01406">
    <property type="entry name" value="tRNA-synt_1e"/>
    <property type="match status" value="1"/>
</dbReference>
<sequence length="460" mass="51130">MLQIYNTLSKTKEDFKPLVGNQVRMYVCGMTVYDFCHIGHARVMVAFDVVARWLRQRGYDLTYVRNITDIDDKIIRRANENGEPFEALVERMIAAMHEDEARLSVLRPDIEPRATGHIAGMHQMIQTLIDKGFAYAPGNGDVYYRVGKFVGYGKLSRKKIEDLQIGARIEVDESKEDPLDFVLWKGAKPGEPSWESPWGAGRPGWHIECSVMSTCCLGETFDIHGGGPDLVFPHHENEIAQSEAATGKLYANAWMHAGAVRVDGEKMSKSLGNFFTIREVLEKYHPEVVRYLLVSSHYRSPINYSEDSLKEAKGALERFYHALRGLPQAAPAGGEAFVERFGAAMDDDFNTPEAMAVLFELAREVNRLRESDLQAAAGLAARLKELAGLLGVLQLEPDAFLQAGAEGKVDAAEVEALIQARLAARAAKNWAESDRIRDQLSAMGVVLEDGKGGTTWRLAE</sequence>
<evidence type="ECO:0000256" key="4">
    <source>
        <dbReference type="ARBA" id="ARBA00022490"/>
    </source>
</evidence>
<feature type="binding site" evidence="12">
    <location>
        <position position="238"/>
    </location>
    <ligand>
        <name>Zn(2+)</name>
        <dbReference type="ChEBI" id="CHEBI:29105"/>
    </ligand>
</feature>
<keyword evidence="6 12" id="KW-0479">Metal-binding</keyword>
<dbReference type="CDD" id="cd07963">
    <property type="entry name" value="Anticodon_Ia_Cys"/>
    <property type="match status" value="1"/>
</dbReference>
<evidence type="ECO:0000259" key="13">
    <source>
        <dbReference type="SMART" id="SM00840"/>
    </source>
</evidence>
<comment type="cofactor">
    <cofactor evidence="12">
        <name>Zn(2+)</name>
        <dbReference type="ChEBI" id="CHEBI:29105"/>
    </cofactor>
    <text evidence="12">Binds 1 zinc ion per subunit.</text>
</comment>
<dbReference type="InterPro" id="IPR015803">
    <property type="entry name" value="Cys-tRNA-ligase"/>
</dbReference>
<evidence type="ECO:0000256" key="9">
    <source>
        <dbReference type="ARBA" id="ARBA00022840"/>
    </source>
</evidence>
<dbReference type="InterPro" id="IPR056411">
    <property type="entry name" value="CysS_C"/>
</dbReference>
<evidence type="ECO:0000256" key="1">
    <source>
        <dbReference type="ARBA" id="ARBA00004496"/>
    </source>
</evidence>
<keyword evidence="15" id="KW-1185">Reference proteome</keyword>
<feature type="binding site" evidence="12">
    <location>
        <position position="234"/>
    </location>
    <ligand>
        <name>Zn(2+)</name>
        <dbReference type="ChEBI" id="CHEBI:29105"/>
    </ligand>
</feature>
<dbReference type="EMBL" id="JAELYA010000003">
    <property type="protein sequence ID" value="MBO3275567.1"/>
    <property type="molecule type" value="Genomic_DNA"/>
</dbReference>